<evidence type="ECO:0000256" key="1">
    <source>
        <dbReference type="SAM" id="Phobius"/>
    </source>
</evidence>
<sequence length="494" mass="53992">MLWLLVICLSVPGARTFRLPVTRSSEPLTKDTPRHLRSVCENNFSSFPHFCPGLYVSFPHTCRFGGVRYPRCRTAPSPPTCLRQALQFHDPLKPPWLALLKADHKLKQATVKAAGNMAQDYELSPSLEPKIARKKFVASLVVGIGASMTLLASICFRTMPLGKRAFLSIAPLAATLLPYFLCVARGLPLVNVGSWRSLNAIGHRLGGIGALLLPLVLVVREALTNTHAPGLLYGVTVATILMNLLFGVALIPSRFPAYDIPAARGLAVGTLYGLAFLGWSTTFRFGGQAWYAPIGRLSALVAAYAVAFSWSDAGQNIRCWRRGMYKTKLGRKWYLPFERSSLTQVFGSNLWRQPSADALDASLMTAWQGCAPTVFVALLGSSALLQLPYLLWGSAYTRSLTMACPALTRWATYQALAAVAANNFATFLVTLVVHSRLPLHHVAFYNVLVPLIPTLNIAAFCWRYPGMNIPLILQLLLRPPGAGCVQAMPAAWLS</sequence>
<dbReference type="AlphaFoldDB" id="W7TVL1"/>
<feature type="transmembrane region" description="Helical" evidence="1">
    <location>
        <begin position="231"/>
        <end position="251"/>
    </location>
</feature>
<dbReference type="EMBL" id="AZIL01000430">
    <property type="protein sequence ID" value="EWM27533.1"/>
    <property type="molecule type" value="Genomic_DNA"/>
</dbReference>
<gene>
    <name evidence="3" type="ORF">Naga_100015g32</name>
</gene>
<proteinExistence type="predicted"/>
<keyword evidence="2" id="KW-0732">Signal</keyword>
<organism evidence="3 4">
    <name type="scientific">Nannochloropsis gaditana</name>
    <dbReference type="NCBI Taxonomy" id="72520"/>
    <lineage>
        <taxon>Eukaryota</taxon>
        <taxon>Sar</taxon>
        <taxon>Stramenopiles</taxon>
        <taxon>Ochrophyta</taxon>
        <taxon>Eustigmatophyceae</taxon>
        <taxon>Eustigmatales</taxon>
        <taxon>Monodopsidaceae</taxon>
        <taxon>Nannochloropsis</taxon>
    </lineage>
</organism>
<feature type="transmembrane region" description="Helical" evidence="1">
    <location>
        <begin position="443"/>
        <end position="462"/>
    </location>
</feature>
<protein>
    <submittedName>
        <fullName evidence="3">Uncharacterized protein</fullName>
    </submittedName>
</protein>
<feature type="transmembrane region" description="Helical" evidence="1">
    <location>
        <begin position="373"/>
        <end position="392"/>
    </location>
</feature>
<feature type="transmembrane region" description="Helical" evidence="1">
    <location>
        <begin position="136"/>
        <end position="156"/>
    </location>
</feature>
<accession>W7TVL1</accession>
<reference evidence="3 4" key="1">
    <citation type="journal article" date="2014" name="Mol. Plant">
        <title>Chromosome Scale Genome Assembly and Transcriptome Profiling of Nannochloropsis gaditana in Nitrogen Depletion.</title>
        <authorList>
            <person name="Corteggiani Carpinelli E."/>
            <person name="Telatin A."/>
            <person name="Vitulo N."/>
            <person name="Forcato C."/>
            <person name="D'Angelo M."/>
            <person name="Schiavon R."/>
            <person name="Vezzi A."/>
            <person name="Giacometti G.M."/>
            <person name="Morosinotto T."/>
            <person name="Valle G."/>
        </authorList>
    </citation>
    <scope>NUCLEOTIDE SEQUENCE [LARGE SCALE GENOMIC DNA]</scope>
    <source>
        <strain evidence="3 4">B-31</strain>
    </source>
</reference>
<feature type="transmembrane region" description="Helical" evidence="1">
    <location>
        <begin position="201"/>
        <end position="219"/>
    </location>
</feature>
<keyword evidence="1" id="KW-0472">Membrane</keyword>
<feature type="transmembrane region" description="Helical" evidence="1">
    <location>
        <begin position="413"/>
        <end position="437"/>
    </location>
</feature>
<keyword evidence="1" id="KW-0812">Transmembrane</keyword>
<evidence type="ECO:0000313" key="4">
    <source>
        <dbReference type="Proteomes" id="UP000019335"/>
    </source>
</evidence>
<keyword evidence="4" id="KW-1185">Reference proteome</keyword>
<evidence type="ECO:0000313" key="3">
    <source>
        <dbReference type="EMBL" id="EWM27533.1"/>
    </source>
</evidence>
<dbReference type="OrthoDB" id="10009882at2759"/>
<evidence type="ECO:0000256" key="2">
    <source>
        <dbReference type="SAM" id="SignalP"/>
    </source>
</evidence>
<keyword evidence="1" id="KW-1133">Transmembrane helix</keyword>
<name>W7TVL1_9STRA</name>
<feature type="signal peptide" evidence="2">
    <location>
        <begin position="1"/>
        <end position="16"/>
    </location>
</feature>
<feature type="transmembrane region" description="Helical" evidence="1">
    <location>
        <begin position="165"/>
        <end position="181"/>
    </location>
</feature>
<comment type="caution">
    <text evidence="3">The sequence shown here is derived from an EMBL/GenBank/DDBJ whole genome shotgun (WGS) entry which is preliminary data.</text>
</comment>
<feature type="transmembrane region" description="Helical" evidence="1">
    <location>
        <begin position="263"/>
        <end position="283"/>
    </location>
</feature>
<feature type="chain" id="PRO_5004901334" evidence="2">
    <location>
        <begin position="17"/>
        <end position="494"/>
    </location>
</feature>
<dbReference type="Proteomes" id="UP000019335">
    <property type="component" value="Chromosome 6"/>
</dbReference>